<protein>
    <submittedName>
        <fullName evidence="1">cAMP-dependent protein kinase inhibitor alpha</fullName>
    </submittedName>
</protein>
<sequence length="87" mass="9847">MDSGIECTISKFANNTKPCGVVNMLEGRDVIQRDLDRFEKWAHVNCMKFNKAKCKVLNLSQGNLKQKYRLGGGWIESSPEEEDLIIG</sequence>
<keyword evidence="1" id="KW-0649">Protein kinase inhibitor</keyword>
<dbReference type="EMBL" id="BAAFJT010000002">
    <property type="protein sequence ID" value="GAB0183604.1"/>
    <property type="molecule type" value="Genomic_DNA"/>
</dbReference>
<reference evidence="1 2" key="1">
    <citation type="submission" date="2024-06" db="EMBL/GenBank/DDBJ databases">
        <title>The draft genome of Grus japonensis, version 3.</title>
        <authorList>
            <person name="Nabeshima K."/>
            <person name="Suzuki S."/>
            <person name="Onuma M."/>
        </authorList>
    </citation>
    <scope>NUCLEOTIDE SEQUENCE [LARGE SCALE GENOMIC DNA]</scope>
    <source>
        <strain evidence="1 2">451A</strain>
    </source>
</reference>
<proteinExistence type="predicted"/>
<evidence type="ECO:0000313" key="2">
    <source>
        <dbReference type="Proteomes" id="UP001623348"/>
    </source>
</evidence>
<gene>
    <name evidence="1" type="ORF">GRJ2_000825700</name>
</gene>
<evidence type="ECO:0000313" key="1">
    <source>
        <dbReference type="EMBL" id="GAB0183604.1"/>
    </source>
</evidence>
<dbReference type="PANTHER" id="PTHR33332">
    <property type="entry name" value="REVERSE TRANSCRIPTASE DOMAIN-CONTAINING PROTEIN"/>
    <property type="match status" value="1"/>
</dbReference>
<dbReference type="Proteomes" id="UP001623348">
    <property type="component" value="Unassembled WGS sequence"/>
</dbReference>
<organism evidence="1 2">
    <name type="scientific">Grus japonensis</name>
    <name type="common">Japanese crane</name>
    <name type="synonym">Red-crowned crane</name>
    <dbReference type="NCBI Taxonomy" id="30415"/>
    <lineage>
        <taxon>Eukaryota</taxon>
        <taxon>Metazoa</taxon>
        <taxon>Chordata</taxon>
        <taxon>Craniata</taxon>
        <taxon>Vertebrata</taxon>
        <taxon>Euteleostomi</taxon>
        <taxon>Archelosauria</taxon>
        <taxon>Archosauria</taxon>
        <taxon>Dinosauria</taxon>
        <taxon>Saurischia</taxon>
        <taxon>Theropoda</taxon>
        <taxon>Coelurosauria</taxon>
        <taxon>Aves</taxon>
        <taxon>Neognathae</taxon>
        <taxon>Neoaves</taxon>
        <taxon>Gruiformes</taxon>
        <taxon>Gruidae</taxon>
        <taxon>Grus</taxon>
    </lineage>
</organism>
<name>A0ABC9WDL2_GRUJA</name>
<comment type="caution">
    <text evidence="1">The sequence shown here is derived from an EMBL/GenBank/DDBJ whole genome shotgun (WGS) entry which is preliminary data.</text>
</comment>
<dbReference type="AlphaFoldDB" id="A0ABC9WDL2"/>
<dbReference type="GO" id="GO:0004860">
    <property type="term" value="F:protein kinase inhibitor activity"/>
    <property type="evidence" value="ECO:0007669"/>
    <property type="project" value="UniProtKB-KW"/>
</dbReference>
<keyword evidence="2" id="KW-1185">Reference proteome</keyword>
<accession>A0ABC9WDL2</accession>